<evidence type="ECO:0000313" key="3">
    <source>
        <dbReference type="Proteomes" id="UP000070720"/>
    </source>
</evidence>
<accession>A0A098DN57</accession>
<reference evidence="1 3" key="3">
    <citation type="journal article" date="2015" name="BMC Genomics">
        <title>The completed genome sequence of the pathogenic ascomycete fungus Fusarium graminearum.</title>
        <authorList>
            <person name="King R."/>
            <person name="Urban M."/>
            <person name="Hammond-Kosack M.C."/>
            <person name="Hassani-Pak K."/>
            <person name="Hammond-Kosack K.E."/>
        </authorList>
    </citation>
    <scope>NUCLEOTIDE SEQUENCE [LARGE SCALE GENOMIC DNA]</scope>
    <source>
        <strain evidence="3">ATCC MYA-4620 / CBS 123657 / FGSC 9075 / NRRL 31084 / PH-1</strain>
        <strain evidence="1">PH-1</strain>
    </source>
</reference>
<protein>
    <submittedName>
        <fullName evidence="1">Chromosome 4, complete genome</fullName>
    </submittedName>
</protein>
<evidence type="ECO:0000313" key="1">
    <source>
        <dbReference type="EMBL" id="CEF83285.1"/>
    </source>
</evidence>
<proteinExistence type="predicted"/>
<accession>A0A0E0SA22</accession>
<reference evidence="2 3" key="1">
    <citation type="journal article" date="2007" name="Science">
        <title>The Fusarium graminearum genome reveals a link between localized polymorphism and pathogen specialization.</title>
        <authorList>
            <person name="Cuomo C.A."/>
            <person name="Gueldener U."/>
            <person name="Xu J.-R."/>
            <person name="Trail F."/>
            <person name="Turgeon B.G."/>
            <person name="Di Pietro A."/>
            <person name="Walton J.D."/>
            <person name="Ma L.-J."/>
            <person name="Baker S.E."/>
            <person name="Rep M."/>
            <person name="Adam G."/>
            <person name="Antoniw J."/>
            <person name="Baldwin T."/>
            <person name="Calvo S.E."/>
            <person name="Chang Y.-L."/>
            <person name="DeCaprio D."/>
            <person name="Gale L.R."/>
            <person name="Gnerre S."/>
            <person name="Goswami R.S."/>
            <person name="Hammond-Kosack K."/>
            <person name="Harris L.J."/>
            <person name="Hilburn K."/>
            <person name="Kennell J.C."/>
            <person name="Kroken S."/>
            <person name="Magnuson J.K."/>
            <person name="Mannhaupt G."/>
            <person name="Mauceli E.W."/>
            <person name="Mewes H.-W."/>
            <person name="Mitterbauer R."/>
            <person name="Muehlbauer G."/>
            <person name="Muensterkoetter M."/>
            <person name="Nelson D."/>
            <person name="O'Donnell K."/>
            <person name="Ouellet T."/>
            <person name="Qi W."/>
            <person name="Quesneville H."/>
            <person name="Roncero M.I.G."/>
            <person name="Seong K.-Y."/>
            <person name="Tetko I.V."/>
            <person name="Urban M."/>
            <person name="Waalwijk C."/>
            <person name="Ward T.J."/>
            <person name="Yao J."/>
            <person name="Birren B.W."/>
            <person name="Kistler H.C."/>
        </authorList>
    </citation>
    <scope>NUCLEOTIDE SEQUENCE [LARGE SCALE GENOMIC DNA]</scope>
    <source>
        <strain evidence="3">ATCC MYA-4620 / CBS 123657 / FGSC 9075 / NRRL 31084 / PH-1</strain>
        <strain evidence="2">PH-1 / ATCC MYA-4620 / FGSC 9075 / NRRL 31084</strain>
    </source>
</reference>
<dbReference type="VEuPathDB" id="FungiDB:FGRAMPH1_01G24947"/>
<reference evidence="2" key="4">
    <citation type="submission" date="2017-01" db="UniProtKB">
        <authorList>
            <consortium name="EnsemblFungi"/>
        </authorList>
    </citation>
    <scope>IDENTIFICATION</scope>
    <source>
        <strain evidence="2">PH-1 / ATCC MYA-4620 / FGSC 9075 / NRRL 31084</strain>
    </source>
</reference>
<dbReference type="EnsemblFungi" id="CEF83285">
    <property type="protein sequence ID" value="CEF83285"/>
    <property type="gene ID" value="FGRRES_20371"/>
</dbReference>
<keyword evidence="3" id="KW-1185">Reference proteome</keyword>
<organism evidence="1 3">
    <name type="scientific">Gibberella zeae (strain ATCC MYA-4620 / CBS 123657 / FGSC 9075 / NRRL 31084 / PH-1)</name>
    <name type="common">Wheat head blight fungus</name>
    <name type="synonym">Fusarium graminearum</name>
    <dbReference type="NCBI Taxonomy" id="229533"/>
    <lineage>
        <taxon>Eukaryota</taxon>
        <taxon>Fungi</taxon>
        <taxon>Dikarya</taxon>
        <taxon>Ascomycota</taxon>
        <taxon>Pezizomycotina</taxon>
        <taxon>Sordariomycetes</taxon>
        <taxon>Hypocreomycetidae</taxon>
        <taxon>Hypocreales</taxon>
        <taxon>Nectriaceae</taxon>
        <taxon>Fusarium</taxon>
    </lineage>
</organism>
<gene>
    <name evidence="1" type="ORF">FGRAMPH1_01T24947</name>
</gene>
<dbReference type="EMBL" id="HG970335">
    <property type="protein sequence ID" value="CEF83285.1"/>
    <property type="molecule type" value="Genomic_DNA"/>
</dbReference>
<sequence length="59" mass="6808">MMIYAIFTWTHAADHLNVPISVEEPRGTKHDPPPYRVWYHFSTQAIGRRALLFKAPTNG</sequence>
<dbReference type="InParanoid" id="A0A098DN57"/>
<reference evidence="2 3" key="2">
    <citation type="journal article" date="2010" name="Nature">
        <title>Comparative genomics reveals mobile pathogenicity chromosomes in Fusarium.</title>
        <authorList>
            <person name="Ma L.J."/>
            <person name="van der Does H.C."/>
            <person name="Borkovich K.A."/>
            <person name="Coleman J.J."/>
            <person name="Daboussi M.J."/>
            <person name="Di Pietro A."/>
            <person name="Dufresne M."/>
            <person name="Freitag M."/>
            <person name="Grabherr M."/>
            <person name="Henrissat B."/>
            <person name="Houterman P.M."/>
            <person name="Kang S."/>
            <person name="Shim W.B."/>
            <person name="Woloshuk C."/>
            <person name="Xie X."/>
            <person name="Xu J.R."/>
            <person name="Antoniw J."/>
            <person name="Baker S.E."/>
            <person name="Bluhm B.H."/>
            <person name="Breakspear A."/>
            <person name="Brown D.W."/>
            <person name="Butchko R.A."/>
            <person name="Chapman S."/>
            <person name="Coulson R."/>
            <person name="Coutinho P.M."/>
            <person name="Danchin E.G."/>
            <person name="Diener A."/>
            <person name="Gale L.R."/>
            <person name="Gardiner D.M."/>
            <person name="Goff S."/>
            <person name="Hammond-Kosack K.E."/>
            <person name="Hilburn K."/>
            <person name="Hua-Van A."/>
            <person name="Jonkers W."/>
            <person name="Kazan K."/>
            <person name="Kodira C.D."/>
            <person name="Koehrsen M."/>
            <person name="Kumar L."/>
            <person name="Lee Y.H."/>
            <person name="Li L."/>
            <person name="Manners J.M."/>
            <person name="Miranda-Saavedra D."/>
            <person name="Mukherjee M."/>
            <person name="Park G."/>
            <person name="Park J."/>
            <person name="Park S.Y."/>
            <person name="Proctor R.H."/>
            <person name="Regev A."/>
            <person name="Ruiz-Roldan M.C."/>
            <person name="Sain D."/>
            <person name="Sakthikumar S."/>
            <person name="Sykes S."/>
            <person name="Schwartz D.C."/>
            <person name="Turgeon B.G."/>
            <person name="Wapinski I."/>
            <person name="Yoder O."/>
            <person name="Young S."/>
            <person name="Zeng Q."/>
            <person name="Zhou S."/>
            <person name="Galagan J."/>
            <person name="Cuomo C.A."/>
            <person name="Kistler H.C."/>
            <person name="Rep M."/>
        </authorList>
    </citation>
    <scope>GENOME REANNOTATION</scope>
    <source>
        <strain evidence="3">ATCC MYA-4620 / CBS 123657 / FGSC 9075 / NRRL 31084 / PH-1</strain>
        <strain evidence="2">PH-1 / ATCC MYA-4620 / FGSC 9075 / NRRL 31084</strain>
    </source>
</reference>
<dbReference type="Proteomes" id="UP000070720">
    <property type="component" value="Chromosome 4"/>
</dbReference>
<dbReference type="AlphaFoldDB" id="A0A098DN57"/>
<name>A0A098DN57_GIBZE</name>
<evidence type="ECO:0000313" key="2">
    <source>
        <dbReference type="EnsemblFungi" id="CEF83285"/>
    </source>
</evidence>